<keyword evidence="3" id="KW-1185">Reference proteome</keyword>
<sequence>MTAQRELRLLPWTGPEGNPCYLNTDDRGGYMSRLADNIEAVQLGTAAELLEHASDTLDDQNQGLEDLRRLAQELTRALRDVLRVATSRGLLLTMSDPHRF</sequence>
<dbReference type="OrthoDB" id="4320909at2"/>
<name>A0A233SWE8_STRDA</name>
<dbReference type="AlphaFoldDB" id="A0A233SWE8"/>
<comment type="caution">
    <text evidence="2">The sequence shown here is derived from an EMBL/GenBank/DDBJ whole genome shotgun (WGS) entry which is preliminary data.</text>
</comment>
<organism evidence="2 3">
    <name type="scientific">Streptomyces diastatochromogenes</name>
    <dbReference type="NCBI Taxonomy" id="42236"/>
    <lineage>
        <taxon>Bacteria</taxon>
        <taxon>Bacillati</taxon>
        <taxon>Actinomycetota</taxon>
        <taxon>Actinomycetes</taxon>
        <taxon>Kitasatosporales</taxon>
        <taxon>Streptomycetaceae</taxon>
        <taxon>Streptomyces</taxon>
    </lineage>
</organism>
<dbReference type="Proteomes" id="UP000215483">
    <property type="component" value="Unassembled WGS sequence"/>
</dbReference>
<accession>A0A233SWE8</accession>
<reference evidence="2 3" key="1">
    <citation type="submission" date="2016-07" db="EMBL/GenBank/DDBJ databases">
        <title>Draft genome of Streptomyces diastatochromogenes.</title>
        <authorList>
            <person name="Podduturi R."/>
            <person name="Lukassen M.B."/>
            <person name="Clausen N."/>
            <person name="Nielsen J.L."/>
            <person name="Jorgensen N.O."/>
        </authorList>
    </citation>
    <scope>NUCLEOTIDE SEQUENCE [LARGE SCALE GENOMIC DNA]</scope>
    <source>
        <strain evidence="2 3">DSM 40608</strain>
    </source>
</reference>
<proteinExistence type="predicted"/>
<gene>
    <name evidence="2" type="ORF">BEK98_01800</name>
</gene>
<evidence type="ECO:0000313" key="3">
    <source>
        <dbReference type="Proteomes" id="UP000215483"/>
    </source>
</evidence>
<dbReference type="EMBL" id="MCGQ01000004">
    <property type="protein sequence ID" value="OXY99956.1"/>
    <property type="molecule type" value="Genomic_DNA"/>
</dbReference>
<evidence type="ECO:0000313" key="2">
    <source>
        <dbReference type="EMBL" id="OXY99956.1"/>
    </source>
</evidence>
<evidence type="ECO:0000256" key="1">
    <source>
        <dbReference type="SAM" id="Coils"/>
    </source>
</evidence>
<dbReference type="RefSeq" id="WP_094214557.1">
    <property type="nucleotide sequence ID" value="NZ_MCGQ01000004.1"/>
</dbReference>
<protein>
    <submittedName>
        <fullName evidence="2">Uncharacterized protein</fullName>
    </submittedName>
</protein>
<feature type="coiled-coil region" evidence="1">
    <location>
        <begin position="50"/>
        <end position="84"/>
    </location>
</feature>
<keyword evidence="1" id="KW-0175">Coiled coil</keyword>